<dbReference type="SUPFAM" id="SSF56091">
    <property type="entry name" value="DNA ligase/mRNA capping enzyme, catalytic domain"/>
    <property type="match status" value="1"/>
</dbReference>
<feature type="domain" description="RNA ligase" evidence="1">
    <location>
        <begin position="187"/>
        <end position="404"/>
    </location>
</feature>
<dbReference type="Proteomes" id="UP000185210">
    <property type="component" value="Unassembled WGS sequence"/>
</dbReference>
<reference evidence="2 3" key="1">
    <citation type="submission" date="2016-11" db="EMBL/GenBank/DDBJ databases">
        <authorList>
            <consortium name="Pathogen Informatics"/>
        </authorList>
    </citation>
    <scope>NUCLEOTIDE SEQUENCE [LARGE SCALE GENOMIC DNA]</scope>
    <source>
        <strain evidence="2 3">104</strain>
    </source>
</reference>
<dbReference type="AlphaFoldDB" id="A0AB38D200"/>
<evidence type="ECO:0000313" key="2">
    <source>
        <dbReference type="EMBL" id="SIB23375.1"/>
    </source>
</evidence>
<comment type="caution">
    <text evidence="2">The sequence shown here is derived from an EMBL/GenBank/DDBJ whole genome shotgun (WGS) entry which is preliminary data.</text>
</comment>
<dbReference type="EMBL" id="FSHM01000004">
    <property type="protein sequence ID" value="SIB23375.1"/>
    <property type="molecule type" value="Genomic_DNA"/>
</dbReference>
<dbReference type="InterPro" id="IPR021122">
    <property type="entry name" value="RNA_ligase_dom_REL/Rnl2"/>
</dbReference>
<gene>
    <name evidence="2" type="ORF">SAMEA2070301_03322</name>
</gene>
<name>A0AB38D200_9MYCO</name>
<evidence type="ECO:0000313" key="3">
    <source>
        <dbReference type="Proteomes" id="UP000185210"/>
    </source>
</evidence>
<organism evidence="2 3">
    <name type="scientific">Mycobacteroides abscessus subsp. abscessus</name>
    <dbReference type="NCBI Taxonomy" id="1185650"/>
    <lineage>
        <taxon>Bacteria</taxon>
        <taxon>Bacillati</taxon>
        <taxon>Actinomycetota</taxon>
        <taxon>Actinomycetes</taxon>
        <taxon>Mycobacteriales</taxon>
        <taxon>Mycobacteriaceae</taxon>
        <taxon>Mycobacteroides</taxon>
        <taxon>Mycobacteroides abscessus</taxon>
    </lineage>
</organism>
<sequence>MIEPPENANYAATIVQIPEPLSVVGLDNLVAVPLFGYQALTQKAGTKAGDLRVLFTAETQLNAEYARENNLFREATLNKDANETGYLEMNARIRAIRLRKNTSNALLMPLESLAYTGIDVRTLAVGDTFDKLNGHTICRKYEVPTKPGVGPRTTPKIRQRVDQKLFPMHLDTEHLFRNLQVFREPKHVIVTQKLHGTSWRGGRVPAQRDKSWLERVVVNKWLRIPTPETKYEDVFGSRRVIKGRSDNNHFYDSDLWTQFGKTIQGRIPENFIVYGELVGWADTHSPIQKGYTYNVKPGEVELYVYRVATVNGQGVIADLSWQGVKDFAASIGVKVVPTLMEGKVHLRDKVDDEDLIELYTDMFLDVNYAAENANAEFGQSYPDAPVPLSNPMSVDEGVCVRIEGQVPRIYKAKSPLFFEHETKALDRGELDMEAAA</sequence>
<evidence type="ECO:0000259" key="1">
    <source>
        <dbReference type="Pfam" id="PF09414"/>
    </source>
</evidence>
<proteinExistence type="predicted"/>
<keyword evidence="2" id="KW-0436">Ligase</keyword>
<accession>A0AB38D200</accession>
<dbReference type="Pfam" id="PF09414">
    <property type="entry name" value="RNA_ligase"/>
    <property type="match status" value="1"/>
</dbReference>
<dbReference type="RefSeq" id="WP_074293005.1">
    <property type="nucleotide sequence ID" value="NZ_FRZT01000017.1"/>
</dbReference>
<dbReference type="GO" id="GO:0016874">
    <property type="term" value="F:ligase activity"/>
    <property type="evidence" value="ECO:0007669"/>
    <property type="project" value="UniProtKB-KW"/>
</dbReference>
<protein>
    <submittedName>
        <fullName evidence="2">RNA ligase</fullName>
    </submittedName>
</protein>